<gene>
    <name evidence="3" type="ORF">AKG39_04985</name>
</gene>
<name>A0A0L6U2E7_9FIRM</name>
<dbReference type="NCBIfam" id="TIGR00426">
    <property type="entry name" value="competence protein ComEA helix-hairpin-helix repeat region"/>
    <property type="match status" value="1"/>
</dbReference>
<dbReference type="InterPro" id="IPR004509">
    <property type="entry name" value="Competence_ComEA_HhH"/>
</dbReference>
<dbReference type="EMBL" id="LGYO01000010">
    <property type="protein sequence ID" value="KNZ42694.1"/>
    <property type="molecule type" value="Genomic_DNA"/>
</dbReference>
<dbReference type="PANTHER" id="PTHR21180">
    <property type="entry name" value="ENDONUCLEASE/EXONUCLEASE/PHOSPHATASE FAMILY DOMAIN-CONTAINING PROTEIN 1"/>
    <property type="match status" value="1"/>
</dbReference>
<dbReference type="Gene3D" id="1.10.150.310">
    <property type="entry name" value="Tex RuvX-like domain-like"/>
    <property type="match status" value="1"/>
</dbReference>
<dbReference type="AlphaFoldDB" id="A0A0L6U2E7"/>
<comment type="caution">
    <text evidence="3">The sequence shown here is derived from an EMBL/GenBank/DDBJ whole genome shotgun (WGS) entry which is preliminary data.</text>
</comment>
<dbReference type="Pfam" id="PF10531">
    <property type="entry name" value="SLBB"/>
    <property type="match status" value="1"/>
</dbReference>
<dbReference type="Pfam" id="PF12836">
    <property type="entry name" value="HHH_3"/>
    <property type="match status" value="1"/>
</dbReference>
<dbReference type="SUPFAM" id="SSF47781">
    <property type="entry name" value="RuvA domain 2-like"/>
    <property type="match status" value="1"/>
</dbReference>
<dbReference type="PANTHER" id="PTHR21180:SF32">
    <property type="entry name" value="ENDONUCLEASE_EXONUCLEASE_PHOSPHATASE FAMILY DOMAIN-CONTAINING PROTEIN 1"/>
    <property type="match status" value="1"/>
</dbReference>
<keyword evidence="1" id="KW-1133">Transmembrane helix</keyword>
<dbReference type="InterPro" id="IPR010994">
    <property type="entry name" value="RuvA_2-like"/>
</dbReference>
<dbReference type="PATRIC" id="fig|52689.4.peg.76"/>
<keyword evidence="1" id="KW-0812">Transmembrane</keyword>
<keyword evidence="1" id="KW-0472">Membrane</keyword>
<feature type="domain" description="Soluble ligand binding" evidence="2">
    <location>
        <begin position="57"/>
        <end position="111"/>
    </location>
</feature>
<sequence length="189" mass="20595">MDKIDKNKLIYLLGVMAVLGLFWGWYHLSQSNETKLSVSGAEAVKSEDDTVSEEKIIVYITGAIKNPGIVELTGEARLAEAVEATGGLLNTADLEAINLARKLKDEEKIHIPIIGETKETSSINDSGLVNINTADLEELKSLPGVGDVIAQGIIDYREKNGNFTQLEELKNVTRIGDKVFEGLSQLIII</sequence>
<dbReference type="GO" id="GO:0015628">
    <property type="term" value="P:protein secretion by the type II secretion system"/>
    <property type="evidence" value="ECO:0007669"/>
    <property type="project" value="TreeGrafter"/>
</dbReference>
<evidence type="ECO:0000259" key="2">
    <source>
        <dbReference type="Pfam" id="PF10531"/>
    </source>
</evidence>
<dbReference type="InterPro" id="IPR019554">
    <property type="entry name" value="Soluble_ligand-bd"/>
</dbReference>
<dbReference type="STRING" id="52689.AKG39_04985"/>
<dbReference type="InterPro" id="IPR051675">
    <property type="entry name" value="Endo/Exo/Phosphatase_dom_1"/>
</dbReference>
<organism evidence="3 4">
    <name type="scientific">Acetobacterium bakii</name>
    <dbReference type="NCBI Taxonomy" id="52689"/>
    <lineage>
        <taxon>Bacteria</taxon>
        <taxon>Bacillati</taxon>
        <taxon>Bacillota</taxon>
        <taxon>Clostridia</taxon>
        <taxon>Eubacteriales</taxon>
        <taxon>Eubacteriaceae</taxon>
        <taxon>Acetobacterium</taxon>
    </lineage>
</organism>
<evidence type="ECO:0000313" key="3">
    <source>
        <dbReference type="EMBL" id="KNZ42694.1"/>
    </source>
</evidence>
<evidence type="ECO:0000313" key="4">
    <source>
        <dbReference type="Proteomes" id="UP000036873"/>
    </source>
</evidence>
<proteinExistence type="predicted"/>
<dbReference type="OrthoDB" id="9790239at2"/>
<evidence type="ECO:0000256" key="1">
    <source>
        <dbReference type="SAM" id="Phobius"/>
    </source>
</evidence>
<dbReference type="Gene3D" id="3.10.560.10">
    <property type="entry name" value="Outer membrane lipoprotein wza domain like"/>
    <property type="match status" value="1"/>
</dbReference>
<dbReference type="GO" id="GO:0015627">
    <property type="term" value="C:type II protein secretion system complex"/>
    <property type="evidence" value="ECO:0007669"/>
    <property type="project" value="TreeGrafter"/>
</dbReference>
<reference evidence="4" key="1">
    <citation type="submission" date="2015-07" db="EMBL/GenBank/DDBJ databases">
        <title>Draft genome sequence of Acetobacterium bakii DSM 8293, a potential psychrophilic chemical producer through syngas fermentation.</title>
        <authorList>
            <person name="Song Y."/>
            <person name="Hwang S."/>
            <person name="Cho B.-K."/>
        </authorList>
    </citation>
    <scope>NUCLEOTIDE SEQUENCE [LARGE SCALE GENOMIC DNA]</scope>
    <source>
        <strain evidence="4">DSM 8239</strain>
    </source>
</reference>
<protein>
    <recommendedName>
        <fullName evidence="2">Soluble ligand binding domain-containing protein</fullName>
    </recommendedName>
</protein>
<dbReference type="Proteomes" id="UP000036873">
    <property type="component" value="Unassembled WGS sequence"/>
</dbReference>
<feature type="transmembrane region" description="Helical" evidence="1">
    <location>
        <begin position="9"/>
        <end position="28"/>
    </location>
</feature>
<keyword evidence="4" id="KW-1185">Reference proteome</keyword>
<dbReference type="RefSeq" id="WP_050739268.1">
    <property type="nucleotide sequence ID" value="NZ_LGYO01000010.1"/>
</dbReference>
<accession>A0A0L6U2E7</accession>